<comment type="caution">
    <text evidence="3">The sequence shown here is derived from an EMBL/GenBank/DDBJ whole genome shotgun (WGS) entry which is preliminary data.</text>
</comment>
<dbReference type="AlphaFoldDB" id="A0A4U8U658"/>
<keyword evidence="1" id="KW-0175">Coiled coil</keyword>
<sequence>MEEVQRFGGHTFVNMVRSGGVLYKEILCEVCDKQKVSYSKDDKTIAIENALITKMFKNITESLAKEDPKKLEAMMKEIQPENANGLYMYQLSAIVASAVMQTFGMTTAVGAAAFASVGATLGIGKVVGLINPILMGITTLWLVSDIMGPAYRVTIPAAFQIAFLRQRHIHRKKIEELEKNHKEILVELEAISDELEEDQKIKLATKIMEHLKVKLNILVVGATGVGKSSTIAALFKNGKDFVEIGTDSKPQTQNIEKFVISNNITLWDSPGLGEGEEKDKKHKDNIIAKLQEKDKDGNALIDLVLVILDATNKDLETAYKLINKVIIPNMPNKDRILIVLNKCDCVIDRVDFVENGRKLTDKQIQYLDSKVNDIQERVKKDTGVDVEPIYYSAGLKKENKLQETPYNIT</sequence>
<reference evidence="3 4" key="1">
    <citation type="journal article" date="2014" name="Genome Announc.">
        <title>Draft genome sequences of eight enterohepatic helicobacter species isolated from both laboratory and wild rodents.</title>
        <authorList>
            <person name="Sheh A."/>
            <person name="Shen Z."/>
            <person name="Fox J.G."/>
        </authorList>
    </citation>
    <scope>NUCLEOTIDE SEQUENCE [LARGE SCALE GENOMIC DNA]</scope>
    <source>
        <strain evidence="3 4">ATCC 49320</strain>
    </source>
</reference>
<name>A0A4U8U658_9HELI</name>
<dbReference type="SUPFAM" id="SSF52540">
    <property type="entry name" value="P-loop containing nucleoside triphosphate hydrolases"/>
    <property type="match status" value="1"/>
</dbReference>
<dbReference type="PANTHER" id="PTHR42714">
    <property type="entry name" value="TRNA MODIFICATION GTPASE GTPBP3"/>
    <property type="match status" value="1"/>
</dbReference>
<dbReference type="InterPro" id="IPR006073">
    <property type="entry name" value="GTP-bd"/>
</dbReference>
<dbReference type="PANTHER" id="PTHR42714:SF2">
    <property type="entry name" value="TRNA MODIFICATION GTPASE GTPBP3, MITOCHONDRIAL"/>
    <property type="match status" value="1"/>
</dbReference>
<protein>
    <recommendedName>
        <fullName evidence="2">G domain-containing protein</fullName>
    </recommendedName>
</protein>
<dbReference type="CDD" id="cd00882">
    <property type="entry name" value="Ras_like_GTPase"/>
    <property type="match status" value="1"/>
</dbReference>
<dbReference type="InterPro" id="IPR027417">
    <property type="entry name" value="P-loop_NTPase"/>
</dbReference>
<accession>A0A4U8U658</accession>
<organism evidence="3 4">
    <name type="scientific">Helicobacter bilis</name>
    <dbReference type="NCBI Taxonomy" id="37372"/>
    <lineage>
        <taxon>Bacteria</taxon>
        <taxon>Pseudomonadati</taxon>
        <taxon>Campylobacterota</taxon>
        <taxon>Epsilonproteobacteria</taxon>
        <taxon>Campylobacterales</taxon>
        <taxon>Helicobacteraceae</taxon>
        <taxon>Helicobacter</taxon>
    </lineage>
</organism>
<dbReference type="Gene3D" id="3.40.50.300">
    <property type="entry name" value="P-loop containing nucleotide triphosphate hydrolases"/>
    <property type="match status" value="1"/>
</dbReference>
<dbReference type="GO" id="GO:0005525">
    <property type="term" value="F:GTP binding"/>
    <property type="evidence" value="ECO:0007669"/>
    <property type="project" value="InterPro"/>
</dbReference>
<feature type="coiled-coil region" evidence="1">
    <location>
        <begin position="167"/>
        <end position="198"/>
    </location>
</feature>
<evidence type="ECO:0000259" key="2">
    <source>
        <dbReference type="Pfam" id="PF01926"/>
    </source>
</evidence>
<dbReference type="GO" id="GO:0005829">
    <property type="term" value="C:cytosol"/>
    <property type="evidence" value="ECO:0007669"/>
    <property type="project" value="TreeGrafter"/>
</dbReference>
<dbReference type="Proteomes" id="UP000029857">
    <property type="component" value="Unassembled WGS sequence"/>
</dbReference>
<dbReference type="EMBL" id="JRPJ02000036">
    <property type="protein sequence ID" value="TLE09092.1"/>
    <property type="molecule type" value="Genomic_DNA"/>
</dbReference>
<evidence type="ECO:0000313" key="4">
    <source>
        <dbReference type="Proteomes" id="UP000029857"/>
    </source>
</evidence>
<evidence type="ECO:0000313" key="3">
    <source>
        <dbReference type="EMBL" id="TLE09092.1"/>
    </source>
</evidence>
<feature type="non-terminal residue" evidence="3">
    <location>
        <position position="409"/>
    </location>
</feature>
<dbReference type="GO" id="GO:0002098">
    <property type="term" value="P:tRNA wobble uridine modification"/>
    <property type="evidence" value="ECO:0007669"/>
    <property type="project" value="TreeGrafter"/>
</dbReference>
<evidence type="ECO:0000256" key="1">
    <source>
        <dbReference type="SAM" id="Coils"/>
    </source>
</evidence>
<feature type="domain" description="G" evidence="2">
    <location>
        <begin position="217"/>
        <end position="342"/>
    </location>
</feature>
<dbReference type="Pfam" id="PF01926">
    <property type="entry name" value="MMR_HSR1"/>
    <property type="match status" value="1"/>
</dbReference>
<proteinExistence type="predicted"/>
<dbReference type="GO" id="GO:0030488">
    <property type="term" value="P:tRNA methylation"/>
    <property type="evidence" value="ECO:0007669"/>
    <property type="project" value="TreeGrafter"/>
</dbReference>
<gene>
    <name evidence="3" type="ORF">LS79_008745</name>
</gene>